<evidence type="ECO:0000256" key="1">
    <source>
        <dbReference type="SAM" id="Phobius"/>
    </source>
</evidence>
<sequence length="180" mass="19992">MSRMRSALSRLAWGYLLLFFHINIGPISLLPQWVAWLVIAWGIYGLADEDRDLALLWPFSAALALLDLSQPLLAGAWAGWLTLLQTVLYLYVHFGLLTSCARLAGRFQAPGRALDVRLRRLRNAFIMLDTLTGFVLSFWLAPAVSVVLGAVLLVIAVIIAVSLFQLRRCFPAALSEETPL</sequence>
<evidence type="ECO:0000313" key="2">
    <source>
        <dbReference type="EMBL" id="HIU42743.1"/>
    </source>
</evidence>
<proteinExistence type="predicted"/>
<organism evidence="2 3">
    <name type="scientific">Candidatus Ventrousia excrementavium</name>
    <dbReference type="NCBI Taxonomy" id="2840961"/>
    <lineage>
        <taxon>Bacteria</taxon>
        <taxon>Bacillati</taxon>
        <taxon>Bacillota</taxon>
        <taxon>Clostridia</taxon>
        <taxon>Eubacteriales</taxon>
        <taxon>Clostridiaceae</taxon>
        <taxon>Clostridiaceae incertae sedis</taxon>
        <taxon>Candidatus Ventrousia</taxon>
    </lineage>
</organism>
<dbReference type="Proteomes" id="UP000824073">
    <property type="component" value="Unassembled WGS sequence"/>
</dbReference>
<accession>A0A9D1ISH0</accession>
<feature type="transmembrane region" description="Helical" evidence="1">
    <location>
        <begin position="7"/>
        <end position="24"/>
    </location>
</feature>
<protein>
    <submittedName>
        <fullName evidence="2">Uncharacterized protein</fullName>
    </submittedName>
</protein>
<keyword evidence="1" id="KW-1133">Transmembrane helix</keyword>
<dbReference type="EMBL" id="DVMR01000008">
    <property type="protein sequence ID" value="HIU42743.1"/>
    <property type="molecule type" value="Genomic_DNA"/>
</dbReference>
<name>A0A9D1ISH0_9CLOT</name>
<feature type="transmembrane region" description="Helical" evidence="1">
    <location>
        <begin position="147"/>
        <end position="166"/>
    </location>
</feature>
<reference evidence="2" key="1">
    <citation type="submission" date="2020-10" db="EMBL/GenBank/DDBJ databases">
        <authorList>
            <person name="Gilroy R."/>
        </authorList>
    </citation>
    <scope>NUCLEOTIDE SEQUENCE</scope>
    <source>
        <strain evidence="2">CHK191-8634</strain>
    </source>
</reference>
<feature type="transmembrane region" description="Helical" evidence="1">
    <location>
        <begin position="86"/>
        <end position="104"/>
    </location>
</feature>
<keyword evidence="1" id="KW-0472">Membrane</keyword>
<comment type="caution">
    <text evidence="2">The sequence shown here is derived from an EMBL/GenBank/DDBJ whole genome shotgun (WGS) entry which is preliminary data.</text>
</comment>
<gene>
    <name evidence="2" type="ORF">IAB67_00410</name>
</gene>
<evidence type="ECO:0000313" key="3">
    <source>
        <dbReference type="Proteomes" id="UP000824073"/>
    </source>
</evidence>
<dbReference type="AlphaFoldDB" id="A0A9D1ISH0"/>
<feature type="transmembrane region" description="Helical" evidence="1">
    <location>
        <begin position="124"/>
        <end position="141"/>
    </location>
</feature>
<reference evidence="2" key="2">
    <citation type="journal article" date="2021" name="PeerJ">
        <title>Extensive microbial diversity within the chicken gut microbiome revealed by metagenomics and culture.</title>
        <authorList>
            <person name="Gilroy R."/>
            <person name="Ravi A."/>
            <person name="Getino M."/>
            <person name="Pursley I."/>
            <person name="Horton D.L."/>
            <person name="Alikhan N.F."/>
            <person name="Baker D."/>
            <person name="Gharbi K."/>
            <person name="Hall N."/>
            <person name="Watson M."/>
            <person name="Adriaenssens E.M."/>
            <person name="Foster-Nyarko E."/>
            <person name="Jarju S."/>
            <person name="Secka A."/>
            <person name="Antonio M."/>
            <person name="Oren A."/>
            <person name="Chaudhuri R.R."/>
            <person name="La Ragione R."/>
            <person name="Hildebrand F."/>
            <person name="Pallen M.J."/>
        </authorList>
    </citation>
    <scope>NUCLEOTIDE SEQUENCE</scope>
    <source>
        <strain evidence="2">CHK191-8634</strain>
    </source>
</reference>
<keyword evidence="1" id="KW-0812">Transmembrane</keyword>